<feature type="compositionally biased region" description="Basic residues" evidence="5">
    <location>
        <begin position="1"/>
        <end position="13"/>
    </location>
</feature>
<dbReference type="Pfam" id="PF01753">
    <property type="entry name" value="zf-MYND"/>
    <property type="match status" value="1"/>
</dbReference>
<sequence>MGKKGKKANKKKSVGSGTTHTRNASSSTTTSSSGIQDKTSDASTPRTVPFCIPEPPALTIITLVDRPPPVSEVANKHYLSKLGERLDDILSSNREKASLPSDEDLSKLKNKTARRVATALSRLEIVEKYVNNLPPDIAMLKSLGAPIHIEELIQHESFLEACVHVIEAMSCTDARLTTCLDSIAKKWPIPLNYFLPVEYEHLNEDGNELPVMSNEEFVILLATASMAHIFANIAPLRKLHMIHELCLRAVSIDFSTFEFSEHLQSLSENTCRNALAGVGIKCCDVLYRMGKVERYAGNYKKMPSKELLREIEVFARDQMKYSKSGNGEFNMAWIATQSSAVLKVDPLCAAADALHWYTKAYTAADKYGDDFVSGAARIEAVGCILYCGEGVVLIPTPVHDFAFVRRDFRTEFGEKIQHEYKLLVSCILKYVDKQHAKIATKHEIGRLSSGKPITELSLGEKHLVDWEKALSLWNEAMKYYDRVTDIGMSCFTFWETACWIEVIEKIRAFVEYVGNVQSHSKYDRPLNPGIPIQKDKGQKICAYCGDARGEKNCATCGVTSYCSRECQKAHWKAHKVVCRKK</sequence>
<keyword evidence="2 4" id="KW-0863">Zinc-finger</keyword>
<dbReference type="SUPFAM" id="SSF144232">
    <property type="entry name" value="HIT/MYND zinc finger-like"/>
    <property type="match status" value="1"/>
</dbReference>
<gene>
    <name evidence="7" type="ORF">CTEN210_03861</name>
</gene>
<dbReference type="PROSITE" id="PS01360">
    <property type="entry name" value="ZF_MYND_1"/>
    <property type="match status" value="1"/>
</dbReference>
<dbReference type="Gene3D" id="6.10.140.2220">
    <property type="match status" value="1"/>
</dbReference>
<dbReference type="PROSITE" id="PS50865">
    <property type="entry name" value="ZF_MYND_2"/>
    <property type="match status" value="1"/>
</dbReference>
<evidence type="ECO:0000256" key="4">
    <source>
        <dbReference type="PROSITE-ProRule" id="PRU00134"/>
    </source>
</evidence>
<dbReference type="AlphaFoldDB" id="A0AAD3H207"/>
<keyword evidence="1" id="KW-0479">Metal-binding</keyword>
<name>A0AAD3H207_9STRA</name>
<keyword evidence="8" id="KW-1185">Reference proteome</keyword>
<accession>A0AAD3H207</accession>
<evidence type="ECO:0000256" key="3">
    <source>
        <dbReference type="ARBA" id="ARBA00022833"/>
    </source>
</evidence>
<dbReference type="GO" id="GO:0008270">
    <property type="term" value="F:zinc ion binding"/>
    <property type="evidence" value="ECO:0007669"/>
    <property type="project" value="UniProtKB-KW"/>
</dbReference>
<evidence type="ECO:0000313" key="8">
    <source>
        <dbReference type="Proteomes" id="UP001054902"/>
    </source>
</evidence>
<proteinExistence type="predicted"/>
<reference evidence="7 8" key="1">
    <citation type="journal article" date="2021" name="Sci. Rep.">
        <title>The genome of the diatom Chaetoceros tenuissimus carries an ancient integrated fragment of an extant virus.</title>
        <authorList>
            <person name="Hongo Y."/>
            <person name="Kimura K."/>
            <person name="Takaki Y."/>
            <person name="Yoshida Y."/>
            <person name="Baba S."/>
            <person name="Kobayashi G."/>
            <person name="Nagasaki K."/>
            <person name="Hano T."/>
            <person name="Tomaru Y."/>
        </authorList>
    </citation>
    <scope>NUCLEOTIDE SEQUENCE [LARGE SCALE GENOMIC DNA]</scope>
    <source>
        <strain evidence="7 8">NIES-3715</strain>
    </source>
</reference>
<dbReference type="EMBL" id="BLLK01000023">
    <property type="protein sequence ID" value="GFH47386.1"/>
    <property type="molecule type" value="Genomic_DNA"/>
</dbReference>
<feature type="compositionally biased region" description="Polar residues" evidence="5">
    <location>
        <begin position="34"/>
        <end position="46"/>
    </location>
</feature>
<dbReference type="InterPro" id="IPR002893">
    <property type="entry name" value="Znf_MYND"/>
</dbReference>
<protein>
    <recommendedName>
        <fullName evidence="6">MYND-type domain-containing protein</fullName>
    </recommendedName>
</protein>
<organism evidence="7 8">
    <name type="scientific">Chaetoceros tenuissimus</name>
    <dbReference type="NCBI Taxonomy" id="426638"/>
    <lineage>
        <taxon>Eukaryota</taxon>
        <taxon>Sar</taxon>
        <taxon>Stramenopiles</taxon>
        <taxon>Ochrophyta</taxon>
        <taxon>Bacillariophyta</taxon>
        <taxon>Coscinodiscophyceae</taxon>
        <taxon>Chaetocerotophycidae</taxon>
        <taxon>Chaetocerotales</taxon>
        <taxon>Chaetocerotaceae</taxon>
        <taxon>Chaetoceros</taxon>
    </lineage>
</organism>
<feature type="compositionally biased region" description="Low complexity" evidence="5">
    <location>
        <begin position="14"/>
        <end position="33"/>
    </location>
</feature>
<keyword evidence="3" id="KW-0862">Zinc</keyword>
<dbReference type="Proteomes" id="UP001054902">
    <property type="component" value="Unassembled WGS sequence"/>
</dbReference>
<evidence type="ECO:0000256" key="1">
    <source>
        <dbReference type="ARBA" id="ARBA00022723"/>
    </source>
</evidence>
<evidence type="ECO:0000256" key="2">
    <source>
        <dbReference type="ARBA" id="ARBA00022771"/>
    </source>
</evidence>
<evidence type="ECO:0000313" key="7">
    <source>
        <dbReference type="EMBL" id="GFH47386.1"/>
    </source>
</evidence>
<evidence type="ECO:0000259" key="6">
    <source>
        <dbReference type="PROSITE" id="PS50865"/>
    </source>
</evidence>
<comment type="caution">
    <text evidence="7">The sequence shown here is derived from an EMBL/GenBank/DDBJ whole genome shotgun (WGS) entry which is preliminary data.</text>
</comment>
<evidence type="ECO:0000256" key="5">
    <source>
        <dbReference type="SAM" id="MobiDB-lite"/>
    </source>
</evidence>
<feature type="region of interest" description="Disordered" evidence="5">
    <location>
        <begin position="1"/>
        <end position="49"/>
    </location>
</feature>
<feature type="domain" description="MYND-type" evidence="6">
    <location>
        <begin position="541"/>
        <end position="578"/>
    </location>
</feature>